<keyword evidence="4" id="KW-1185">Reference proteome</keyword>
<reference evidence="3 4" key="1">
    <citation type="journal article" date="2023" name="Nat. Commun.">
        <title>Origin of minicircular mitochondrial genomes in red algae.</title>
        <authorList>
            <person name="Lee Y."/>
            <person name="Cho C.H."/>
            <person name="Lee Y.M."/>
            <person name="Park S.I."/>
            <person name="Yang J.H."/>
            <person name="West J.A."/>
            <person name="Bhattacharya D."/>
            <person name="Yoon H.S."/>
        </authorList>
    </citation>
    <scope>NUCLEOTIDE SEQUENCE [LARGE SCALE GENOMIC DNA]</scope>
    <source>
        <strain evidence="3 4">CCMP1338</strain>
        <tissue evidence="3">Whole cell</tissue>
    </source>
</reference>
<evidence type="ECO:0000256" key="2">
    <source>
        <dbReference type="SAM" id="Phobius"/>
    </source>
</evidence>
<evidence type="ECO:0008006" key="5">
    <source>
        <dbReference type="Google" id="ProtNLM"/>
    </source>
</evidence>
<accession>A0AAV8UMA6</accession>
<feature type="region of interest" description="Disordered" evidence="1">
    <location>
        <begin position="1"/>
        <end position="44"/>
    </location>
</feature>
<feature type="transmembrane region" description="Helical" evidence="2">
    <location>
        <begin position="54"/>
        <end position="73"/>
    </location>
</feature>
<feature type="compositionally biased region" description="Polar residues" evidence="1">
    <location>
        <begin position="18"/>
        <end position="31"/>
    </location>
</feature>
<protein>
    <recommendedName>
        <fullName evidence="5">Transmembrane protein 242</fullName>
    </recommendedName>
</protein>
<comment type="caution">
    <text evidence="3">The sequence shown here is derived from an EMBL/GenBank/DDBJ whole genome shotgun (WGS) entry which is preliminary data.</text>
</comment>
<dbReference type="Proteomes" id="UP001157974">
    <property type="component" value="Unassembled WGS sequence"/>
</dbReference>
<organism evidence="3 4">
    <name type="scientific">Rhodosorus marinus</name>
    <dbReference type="NCBI Taxonomy" id="101924"/>
    <lineage>
        <taxon>Eukaryota</taxon>
        <taxon>Rhodophyta</taxon>
        <taxon>Stylonematophyceae</taxon>
        <taxon>Stylonematales</taxon>
        <taxon>Stylonemataceae</taxon>
        <taxon>Rhodosorus</taxon>
    </lineage>
</organism>
<keyword evidence="2" id="KW-0472">Membrane</keyword>
<name>A0AAV8UMA6_9RHOD</name>
<evidence type="ECO:0000256" key="1">
    <source>
        <dbReference type="SAM" id="MobiDB-lite"/>
    </source>
</evidence>
<dbReference type="AlphaFoldDB" id="A0AAV8UMA6"/>
<keyword evidence="2" id="KW-1133">Transmembrane helix</keyword>
<evidence type="ECO:0000313" key="4">
    <source>
        <dbReference type="Proteomes" id="UP001157974"/>
    </source>
</evidence>
<feature type="region of interest" description="Disordered" evidence="1">
    <location>
        <begin position="84"/>
        <end position="105"/>
    </location>
</feature>
<evidence type="ECO:0000313" key="3">
    <source>
        <dbReference type="EMBL" id="KAJ8903569.1"/>
    </source>
</evidence>
<feature type="compositionally biased region" description="Acidic residues" evidence="1">
    <location>
        <begin position="32"/>
        <end position="42"/>
    </location>
</feature>
<gene>
    <name evidence="3" type="ORF">NDN08_004673</name>
</gene>
<sequence>MSAPDGLDERGIKEELQVRQSVVGNGNQISETDTELDVESAQEPEWRPSFRRHGLLLIAGGAGLIGLGAAFGVPLGSAIGKDEEASGSISKKKSKKSKKKKKAGHIKSKAVLRREASHLALRALGIATVINACVAVTASCTFVYYNDIKSPEEVPKVVGDWTRRWFVRVKTPIQGAVTKVESFGKVVGESIATQFSSFGESKLGRWIHFNIESSAERRRQLDLELEAQIAGKQAAASPCNRSARDIPK</sequence>
<proteinExistence type="predicted"/>
<keyword evidence="2" id="KW-0812">Transmembrane</keyword>
<feature type="compositionally biased region" description="Basic and acidic residues" evidence="1">
    <location>
        <begin position="7"/>
        <end position="17"/>
    </location>
</feature>
<feature type="transmembrane region" description="Helical" evidence="2">
    <location>
        <begin position="119"/>
        <end position="145"/>
    </location>
</feature>
<feature type="compositionally biased region" description="Basic residues" evidence="1">
    <location>
        <begin position="90"/>
        <end position="105"/>
    </location>
</feature>
<dbReference type="EMBL" id="JAMWBK010000007">
    <property type="protein sequence ID" value="KAJ8903569.1"/>
    <property type="molecule type" value="Genomic_DNA"/>
</dbReference>